<dbReference type="EMBL" id="MVHE01000015">
    <property type="protein sequence ID" value="ORA21383.1"/>
    <property type="molecule type" value="Genomic_DNA"/>
</dbReference>
<name>A0A1W9ZUF4_MYCAN</name>
<reference evidence="1 2" key="1">
    <citation type="submission" date="2017-02" db="EMBL/GenBank/DDBJ databases">
        <title>The new phylogeny of genus Mycobacterium.</title>
        <authorList>
            <person name="Tortoli E."/>
            <person name="Trovato A."/>
            <person name="Cirillo D.M."/>
        </authorList>
    </citation>
    <scope>NUCLEOTIDE SEQUENCE [LARGE SCALE GENOMIC DNA]</scope>
    <source>
        <strain evidence="1 2">DSM 45057</strain>
    </source>
</reference>
<protein>
    <submittedName>
        <fullName evidence="1">Uncharacterized protein</fullName>
    </submittedName>
</protein>
<dbReference type="Proteomes" id="UP000192284">
    <property type="component" value="Unassembled WGS sequence"/>
</dbReference>
<sequence length="74" mass="8155">MSGIPLSDPLDPQIAQLTADVYAVYHDLWLRTSTDPEPMERTLAAAGYLAEMLVRVGQDRREISRAANVVTAAR</sequence>
<proteinExistence type="predicted"/>
<evidence type="ECO:0000313" key="1">
    <source>
        <dbReference type="EMBL" id="ORA21383.1"/>
    </source>
</evidence>
<organism evidence="1 2">
    <name type="scientific">Mycobacterium angelicum</name>
    <dbReference type="NCBI Taxonomy" id="470074"/>
    <lineage>
        <taxon>Bacteria</taxon>
        <taxon>Bacillati</taxon>
        <taxon>Actinomycetota</taxon>
        <taxon>Actinomycetes</taxon>
        <taxon>Mycobacteriales</taxon>
        <taxon>Mycobacteriaceae</taxon>
        <taxon>Mycobacterium</taxon>
    </lineage>
</organism>
<dbReference type="AlphaFoldDB" id="A0A1W9ZUF4"/>
<keyword evidence="2" id="KW-1185">Reference proteome</keyword>
<gene>
    <name evidence="1" type="ORF">BST12_12295</name>
</gene>
<evidence type="ECO:0000313" key="2">
    <source>
        <dbReference type="Proteomes" id="UP000192284"/>
    </source>
</evidence>
<comment type="caution">
    <text evidence="1">The sequence shown here is derived from an EMBL/GenBank/DDBJ whole genome shotgun (WGS) entry which is preliminary data.</text>
</comment>
<accession>A0A1W9ZUF4</accession>